<reference evidence="1" key="2">
    <citation type="journal article" date="2015" name="Data Brief">
        <title>Shoot transcriptome of the giant reed, Arundo donax.</title>
        <authorList>
            <person name="Barrero R.A."/>
            <person name="Guerrero F.D."/>
            <person name="Moolhuijzen P."/>
            <person name="Goolsby J.A."/>
            <person name="Tidwell J."/>
            <person name="Bellgard S.E."/>
            <person name="Bellgard M.I."/>
        </authorList>
    </citation>
    <scope>NUCLEOTIDE SEQUENCE</scope>
    <source>
        <tissue evidence="1">Shoot tissue taken approximately 20 cm above the soil surface</tissue>
    </source>
</reference>
<dbReference type="AlphaFoldDB" id="A0A0A9D4M2"/>
<sequence length="70" mass="7575">MAVSLGMPSGSLRSCNKLLAWETSPARSYATTIVWYSTGSISVPVSRSFSNSLAARSSFPAFTHMERTVE</sequence>
<protein>
    <submittedName>
        <fullName evidence="1">Uncharacterized protein</fullName>
    </submittedName>
</protein>
<organism evidence="1">
    <name type="scientific">Arundo donax</name>
    <name type="common">Giant reed</name>
    <name type="synonym">Donax arundinaceus</name>
    <dbReference type="NCBI Taxonomy" id="35708"/>
    <lineage>
        <taxon>Eukaryota</taxon>
        <taxon>Viridiplantae</taxon>
        <taxon>Streptophyta</taxon>
        <taxon>Embryophyta</taxon>
        <taxon>Tracheophyta</taxon>
        <taxon>Spermatophyta</taxon>
        <taxon>Magnoliopsida</taxon>
        <taxon>Liliopsida</taxon>
        <taxon>Poales</taxon>
        <taxon>Poaceae</taxon>
        <taxon>PACMAD clade</taxon>
        <taxon>Arundinoideae</taxon>
        <taxon>Arundineae</taxon>
        <taxon>Arundo</taxon>
    </lineage>
</organism>
<proteinExistence type="predicted"/>
<evidence type="ECO:0000313" key="1">
    <source>
        <dbReference type="EMBL" id="JAD83549.1"/>
    </source>
</evidence>
<reference evidence="1" key="1">
    <citation type="submission" date="2014-09" db="EMBL/GenBank/DDBJ databases">
        <authorList>
            <person name="Magalhaes I.L.F."/>
            <person name="Oliveira U."/>
            <person name="Santos F.R."/>
            <person name="Vidigal T.H.D.A."/>
            <person name="Brescovit A.D."/>
            <person name="Santos A.J."/>
        </authorList>
    </citation>
    <scope>NUCLEOTIDE SEQUENCE</scope>
    <source>
        <tissue evidence="1">Shoot tissue taken approximately 20 cm above the soil surface</tissue>
    </source>
</reference>
<name>A0A0A9D4M2_ARUDO</name>
<dbReference type="EMBL" id="GBRH01214346">
    <property type="protein sequence ID" value="JAD83549.1"/>
    <property type="molecule type" value="Transcribed_RNA"/>
</dbReference>
<accession>A0A0A9D4M2</accession>